<accession>A0ABW5GUW5</accession>
<name>A0ABW5GUW5_9PSEU</name>
<feature type="transmembrane region" description="Helical" evidence="6">
    <location>
        <begin position="401"/>
        <end position="422"/>
    </location>
</feature>
<organism evidence="8 9">
    <name type="scientific">Amycolatopsis samaneae</name>
    <dbReference type="NCBI Taxonomy" id="664691"/>
    <lineage>
        <taxon>Bacteria</taxon>
        <taxon>Bacillati</taxon>
        <taxon>Actinomycetota</taxon>
        <taxon>Actinomycetes</taxon>
        <taxon>Pseudonocardiales</taxon>
        <taxon>Pseudonocardiaceae</taxon>
        <taxon>Amycolatopsis</taxon>
    </lineage>
</organism>
<evidence type="ECO:0000256" key="6">
    <source>
        <dbReference type="SAM" id="Phobius"/>
    </source>
</evidence>
<evidence type="ECO:0000313" key="8">
    <source>
        <dbReference type="EMBL" id="MFD2464619.1"/>
    </source>
</evidence>
<protein>
    <submittedName>
        <fullName evidence="8">MFS transporter</fullName>
    </submittedName>
</protein>
<evidence type="ECO:0000256" key="3">
    <source>
        <dbReference type="ARBA" id="ARBA00022692"/>
    </source>
</evidence>
<comment type="caution">
    <text evidence="8">The sequence shown here is derived from an EMBL/GenBank/DDBJ whole genome shotgun (WGS) entry which is preliminary data.</text>
</comment>
<feature type="transmembrane region" description="Helical" evidence="6">
    <location>
        <begin position="55"/>
        <end position="72"/>
    </location>
</feature>
<feature type="transmembrane region" description="Helical" evidence="6">
    <location>
        <begin position="144"/>
        <end position="167"/>
    </location>
</feature>
<evidence type="ECO:0000256" key="4">
    <source>
        <dbReference type="ARBA" id="ARBA00022989"/>
    </source>
</evidence>
<dbReference type="Pfam" id="PF07690">
    <property type="entry name" value="MFS_1"/>
    <property type="match status" value="1"/>
</dbReference>
<dbReference type="RefSeq" id="WP_345385837.1">
    <property type="nucleotide sequence ID" value="NZ_BAABHG010000001.1"/>
</dbReference>
<feature type="transmembrane region" description="Helical" evidence="6">
    <location>
        <begin position="361"/>
        <end position="380"/>
    </location>
</feature>
<comment type="subcellular location">
    <subcellularLocation>
        <location evidence="1">Cell membrane</location>
        <topology evidence="1">Multi-pass membrane protein</topology>
    </subcellularLocation>
</comment>
<dbReference type="InterPro" id="IPR020846">
    <property type="entry name" value="MFS_dom"/>
</dbReference>
<proteinExistence type="predicted"/>
<dbReference type="InterPro" id="IPR011701">
    <property type="entry name" value="MFS"/>
</dbReference>
<keyword evidence="9" id="KW-1185">Reference proteome</keyword>
<evidence type="ECO:0000313" key="9">
    <source>
        <dbReference type="Proteomes" id="UP001597419"/>
    </source>
</evidence>
<dbReference type="Proteomes" id="UP001597419">
    <property type="component" value="Unassembled WGS sequence"/>
</dbReference>
<keyword evidence="3 6" id="KW-0812">Transmembrane</keyword>
<gene>
    <name evidence="8" type="ORF">ACFSYJ_38795</name>
</gene>
<reference evidence="9" key="1">
    <citation type="journal article" date="2019" name="Int. J. Syst. Evol. Microbiol.">
        <title>The Global Catalogue of Microorganisms (GCM) 10K type strain sequencing project: providing services to taxonomists for standard genome sequencing and annotation.</title>
        <authorList>
            <consortium name="The Broad Institute Genomics Platform"/>
            <consortium name="The Broad Institute Genome Sequencing Center for Infectious Disease"/>
            <person name="Wu L."/>
            <person name="Ma J."/>
        </authorList>
    </citation>
    <scope>NUCLEOTIDE SEQUENCE [LARGE SCALE GENOMIC DNA]</scope>
    <source>
        <strain evidence="9">CGMCC 4.7643</strain>
    </source>
</reference>
<feature type="transmembrane region" description="Helical" evidence="6">
    <location>
        <begin position="235"/>
        <end position="255"/>
    </location>
</feature>
<dbReference type="PROSITE" id="PS50850">
    <property type="entry name" value="MFS"/>
    <property type="match status" value="1"/>
</dbReference>
<feature type="transmembrane region" description="Helical" evidence="6">
    <location>
        <begin position="84"/>
        <end position="105"/>
    </location>
</feature>
<evidence type="ECO:0000256" key="1">
    <source>
        <dbReference type="ARBA" id="ARBA00004651"/>
    </source>
</evidence>
<feature type="transmembrane region" description="Helical" evidence="6">
    <location>
        <begin position="212"/>
        <end position="229"/>
    </location>
</feature>
<evidence type="ECO:0000259" key="7">
    <source>
        <dbReference type="PROSITE" id="PS50850"/>
    </source>
</evidence>
<feature type="transmembrane region" description="Helical" evidence="6">
    <location>
        <begin position="338"/>
        <end position="355"/>
    </location>
</feature>
<sequence length="462" mass="47228">MSTTATAAGEGTAFGARFLSPLVVGTLLNAVNSSMIAVTLVPIGRDLGAGAGRTVWLVTVLYLVTATAQPVMGRLVDTLGARRVLAAGLALVVAAGLLGAFAPAFEVLLVSRILLGLGTATGFPAAMALVRARANAADVPVPGRALAVLATSTQASMAVGPTLGGLLVGLGGWRWTFAINVPVAALGLLLVWKWLPPDERRARTGPRPPLDLPGIGLFSLTLTALLLCLTRSGAALWPFLLTGLLAGAGLIAWELRARDPFLDLRTLAANRPLAATYLRQGCGYLVIYAFLYGYPQWLAEGYRLPEAVIGLALLPMSITTVTLSAAGARLVRGVRARLLLTAGALLAGSAALLTLSAETALWLVVAIGLLFGVGQGLSTVANQTVLYTQAPADRIGTLSGLFRTAQYIGALASTSVLAVTFGGQATDAGLGGLAVVLTVAAAALVSVTAADRSLRALDTRGP</sequence>
<keyword evidence="5 6" id="KW-0472">Membrane</keyword>
<feature type="transmembrane region" description="Helical" evidence="6">
    <location>
        <begin position="111"/>
        <end position="132"/>
    </location>
</feature>
<feature type="transmembrane region" description="Helical" evidence="6">
    <location>
        <begin position="307"/>
        <end position="326"/>
    </location>
</feature>
<evidence type="ECO:0000256" key="2">
    <source>
        <dbReference type="ARBA" id="ARBA00022448"/>
    </source>
</evidence>
<keyword evidence="4 6" id="KW-1133">Transmembrane helix</keyword>
<dbReference type="EMBL" id="JBHUKU010000026">
    <property type="protein sequence ID" value="MFD2464619.1"/>
    <property type="molecule type" value="Genomic_DNA"/>
</dbReference>
<dbReference type="PANTHER" id="PTHR42718:SF9">
    <property type="entry name" value="MAJOR FACILITATOR SUPERFAMILY MULTIDRUG TRANSPORTER MFSC"/>
    <property type="match status" value="1"/>
</dbReference>
<dbReference type="InterPro" id="IPR036259">
    <property type="entry name" value="MFS_trans_sf"/>
</dbReference>
<dbReference type="Gene3D" id="1.20.1250.20">
    <property type="entry name" value="MFS general substrate transporter like domains"/>
    <property type="match status" value="1"/>
</dbReference>
<feature type="transmembrane region" description="Helical" evidence="6">
    <location>
        <begin position="22"/>
        <end position="43"/>
    </location>
</feature>
<dbReference type="PANTHER" id="PTHR42718">
    <property type="entry name" value="MAJOR FACILITATOR SUPERFAMILY MULTIDRUG TRANSPORTER MFSC"/>
    <property type="match status" value="1"/>
</dbReference>
<feature type="transmembrane region" description="Helical" evidence="6">
    <location>
        <begin position="173"/>
        <end position="192"/>
    </location>
</feature>
<evidence type="ECO:0000256" key="5">
    <source>
        <dbReference type="ARBA" id="ARBA00023136"/>
    </source>
</evidence>
<feature type="domain" description="Major facilitator superfamily (MFS) profile" evidence="7">
    <location>
        <begin position="18"/>
        <end position="449"/>
    </location>
</feature>
<feature type="transmembrane region" description="Helical" evidence="6">
    <location>
        <begin position="428"/>
        <end position="450"/>
    </location>
</feature>
<dbReference type="SUPFAM" id="SSF103473">
    <property type="entry name" value="MFS general substrate transporter"/>
    <property type="match status" value="1"/>
</dbReference>
<feature type="transmembrane region" description="Helical" evidence="6">
    <location>
        <begin position="276"/>
        <end position="295"/>
    </location>
</feature>
<keyword evidence="2" id="KW-0813">Transport</keyword>